<dbReference type="OrthoDB" id="1928656at2759"/>
<name>A0A9Q1R969_9SOLA</name>
<keyword evidence="1" id="KW-1133">Transmembrane helix</keyword>
<feature type="transmembrane region" description="Helical" evidence="1">
    <location>
        <begin position="57"/>
        <end position="80"/>
    </location>
</feature>
<protein>
    <submittedName>
        <fullName evidence="2">Uncharacterized protein</fullName>
    </submittedName>
</protein>
<keyword evidence="1" id="KW-0812">Transmembrane</keyword>
<sequence length="370" mass="41153">MELNREELSSAKALVVGALAPGVNAPTWNTLKIAFLMLVVCLAVMLGLAFSSSDFSLTLHVVFLFLITGTLFVLLSRFIAETGFVSVEHQMEEIGLAPRDEATSKKTIRRLNAYWKLPFSITCLKEVFHKTREAFYRDIHANQNPVAIHSPDEAFLQAWWGKFYEAHTPLGSLTFLYSLPNPFIRSHRLWKTLWLIMILQINPMLLIIWDGPDLMEARISDLLSRDTALEMNEMDGMLPFASNVGMNLGGPAQMEPNIHAPANALPASLGLADAALAIRLFNQQLLNASSFLHPNKEDKLRKLLLTGNNRSQQQGWPSVDVLPDVAVQSLDAAPASSGDFIRMFTQAGSSGNMLGDTNQRTRKLYQLTSK</sequence>
<accession>A0A9Q1R969</accession>
<evidence type="ECO:0000256" key="1">
    <source>
        <dbReference type="SAM" id="Phobius"/>
    </source>
</evidence>
<feature type="transmembrane region" description="Helical" evidence="1">
    <location>
        <begin position="33"/>
        <end position="51"/>
    </location>
</feature>
<proteinExistence type="predicted"/>
<evidence type="ECO:0000313" key="2">
    <source>
        <dbReference type="EMBL" id="KAJ8545507.1"/>
    </source>
</evidence>
<reference evidence="3" key="1">
    <citation type="journal article" date="2023" name="Proc. Natl. Acad. Sci. U.S.A.">
        <title>Genomic and structural basis for evolution of tropane alkaloid biosynthesis.</title>
        <authorList>
            <person name="Wanga Y.-J."/>
            <person name="Taina T."/>
            <person name="Yua J.-Y."/>
            <person name="Lia J."/>
            <person name="Xua B."/>
            <person name="Chenc J."/>
            <person name="D'Auriad J.C."/>
            <person name="Huanga J.-P."/>
            <person name="Huanga S.-X."/>
        </authorList>
    </citation>
    <scope>NUCLEOTIDE SEQUENCE [LARGE SCALE GENOMIC DNA]</scope>
    <source>
        <strain evidence="3">cv. KIB-2019</strain>
    </source>
</reference>
<dbReference type="AlphaFoldDB" id="A0A9Q1R969"/>
<keyword evidence="3" id="KW-1185">Reference proteome</keyword>
<dbReference type="Proteomes" id="UP001152561">
    <property type="component" value="Unassembled WGS sequence"/>
</dbReference>
<keyword evidence="1" id="KW-0472">Membrane</keyword>
<comment type="caution">
    <text evidence="2">The sequence shown here is derived from an EMBL/GenBank/DDBJ whole genome shotgun (WGS) entry which is preliminary data.</text>
</comment>
<dbReference type="EMBL" id="JAJAGQ010000013">
    <property type="protein sequence ID" value="KAJ8545507.1"/>
    <property type="molecule type" value="Genomic_DNA"/>
</dbReference>
<evidence type="ECO:0000313" key="3">
    <source>
        <dbReference type="Proteomes" id="UP001152561"/>
    </source>
</evidence>
<organism evidence="2 3">
    <name type="scientific">Anisodus acutangulus</name>
    <dbReference type="NCBI Taxonomy" id="402998"/>
    <lineage>
        <taxon>Eukaryota</taxon>
        <taxon>Viridiplantae</taxon>
        <taxon>Streptophyta</taxon>
        <taxon>Embryophyta</taxon>
        <taxon>Tracheophyta</taxon>
        <taxon>Spermatophyta</taxon>
        <taxon>Magnoliopsida</taxon>
        <taxon>eudicotyledons</taxon>
        <taxon>Gunneridae</taxon>
        <taxon>Pentapetalae</taxon>
        <taxon>asterids</taxon>
        <taxon>lamiids</taxon>
        <taxon>Solanales</taxon>
        <taxon>Solanaceae</taxon>
        <taxon>Solanoideae</taxon>
        <taxon>Hyoscyameae</taxon>
        <taxon>Anisodus</taxon>
    </lineage>
</organism>
<gene>
    <name evidence="2" type="ORF">K7X08_018090</name>
</gene>